<proteinExistence type="predicted"/>
<dbReference type="EMBL" id="MCFA01000083">
    <property type="protein sequence ID" value="ORY09690.1"/>
    <property type="molecule type" value="Genomic_DNA"/>
</dbReference>
<keyword evidence="1" id="KW-0479">Metal-binding</keyword>
<feature type="region of interest" description="Disordered" evidence="6">
    <location>
        <begin position="185"/>
        <end position="206"/>
    </location>
</feature>
<keyword evidence="9" id="KW-1185">Reference proteome</keyword>
<feature type="domain" description="Zn(2)-C6 fungal-type" evidence="7">
    <location>
        <begin position="8"/>
        <end position="36"/>
    </location>
</feature>
<keyword evidence="3" id="KW-0805">Transcription regulation</keyword>
<name>A0A1Y1ZHE8_9PLEO</name>
<dbReference type="SMART" id="SM00066">
    <property type="entry name" value="GAL4"/>
    <property type="match status" value="1"/>
</dbReference>
<dbReference type="PANTHER" id="PTHR47660:SF2">
    <property type="entry name" value="TRANSCRIPTION FACTOR WITH C2H2 AND ZN(2)-CYS(6) DNA BINDING DOMAIN (EUROFUNG)"/>
    <property type="match status" value="1"/>
</dbReference>
<keyword evidence="5" id="KW-0539">Nucleus</keyword>
<dbReference type="PROSITE" id="PS00463">
    <property type="entry name" value="ZN2_CY6_FUNGAL_1"/>
    <property type="match status" value="1"/>
</dbReference>
<dbReference type="Pfam" id="PF00172">
    <property type="entry name" value="Zn_clus"/>
    <property type="match status" value="1"/>
</dbReference>
<organism evidence="8 9">
    <name type="scientific">Clohesyomyces aquaticus</name>
    <dbReference type="NCBI Taxonomy" id="1231657"/>
    <lineage>
        <taxon>Eukaryota</taxon>
        <taxon>Fungi</taxon>
        <taxon>Dikarya</taxon>
        <taxon>Ascomycota</taxon>
        <taxon>Pezizomycotina</taxon>
        <taxon>Dothideomycetes</taxon>
        <taxon>Pleosporomycetidae</taxon>
        <taxon>Pleosporales</taxon>
        <taxon>Lindgomycetaceae</taxon>
        <taxon>Clohesyomyces</taxon>
    </lineage>
</organism>
<evidence type="ECO:0000256" key="6">
    <source>
        <dbReference type="SAM" id="MobiDB-lite"/>
    </source>
</evidence>
<feature type="compositionally biased region" description="Polar residues" evidence="6">
    <location>
        <begin position="185"/>
        <end position="200"/>
    </location>
</feature>
<evidence type="ECO:0000313" key="8">
    <source>
        <dbReference type="EMBL" id="ORY09690.1"/>
    </source>
</evidence>
<evidence type="ECO:0000256" key="5">
    <source>
        <dbReference type="ARBA" id="ARBA00023242"/>
    </source>
</evidence>
<dbReference type="CDD" id="cd00067">
    <property type="entry name" value="GAL4"/>
    <property type="match status" value="1"/>
</dbReference>
<keyword evidence="4" id="KW-0804">Transcription</keyword>
<protein>
    <recommendedName>
        <fullName evidence="7">Zn(2)-C6 fungal-type domain-containing protein</fullName>
    </recommendedName>
</protein>
<dbReference type="Proteomes" id="UP000193144">
    <property type="component" value="Unassembled WGS sequence"/>
</dbReference>
<dbReference type="PANTHER" id="PTHR47660">
    <property type="entry name" value="TRANSCRIPTION FACTOR WITH C2H2 AND ZN(2)-CYS(6) DNA BINDING DOMAIN (EUROFUNG)-RELATED-RELATED"/>
    <property type="match status" value="1"/>
</dbReference>
<dbReference type="STRING" id="1231657.A0A1Y1ZHE8"/>
<evidence type="ECO:0000313" key="9">
    <source>
        <dbReference type="Proteomes" id="UP000193144"/>
    </source>
</evidence>
<dbReference type="OrthoDB" id="40579at2759"/>
<dbReference type="Gene3D" id="4.10.240.10">
    <property type="entry name" value="Zn(2)-C6 fungal-type DNA-binding domain"/>
    <property type="match status" value="1"/>
</dbReference>
<gene>
    <name evidence="8" type="ORF">BCR34DRAFT_368046</name>
</gene>
<evidence type="ECO:0000256" key="3">
    <source>
        <dbReference type="ARBA" id="ARBA00023015"/>
    </source>
</evidence>
<dbReference type="AlphaFoldDB" id="A0A1Y1ZHE8"/>
<reference evidence="8 9" key="1">
    <citation type="submission" date="2016-07" db="EMBL/GenBank/DDBJ databases">
        <title>Pervasive Adenine N6-methylation of Active Genes in Fungi.</title>
        <authorList>
            <consortium name="DOE Joint Genome Institute"/>
            <person name="Mondo S.J."/>
            <person name="Dannebaum R.O."/>
            <person name="Kuo R.C."/>
            <person name="Labutti K."/>
            <person name="Haridas S."/>
            <person name="Kuo A."/>
            <person name="Salamov A."/>
            <person name="Ahrendt S.R."/>
            <person name="Lipzen A."/>
            <person name="Sullivan W."/>
            <person name="Andreopoulos W.B."/>
            <person name="Clum A."/>
            <person name="Lindquist E."/>
            <person name="Daum C."/>
            <person name="Ramamoorthy G.K."/>
            <person name="Gryganskyi A."/>
            <person name="Culley D."/>
            <person name="Magnuson J.K."/>
            <person name="James T.Y."/>
            <person name="O'Malley M.A."/>
            <person name="Stajich J.E."/>
            <person name="Spatafora J.W."/>
            <person name="Visel A."/>
            <person name="Grigoriev I.V."/>
        </authorList>
    </citation>
    <scope>NUCLEOTIDE SEQUENCE [LARGE SCALE GENOMIC DNA]</scope>
    <source>
        <strain evidence="8 9">CBS 115471</strain>
    </source>
</reference>
<sequence length="812" mass="91733">MNTGNLIACSACARAKVKCDKKLPTCSRCLYKRLQCEPRPTRRSKLRAGSKTLTPSTRDITLPQTRPRLSTSYSVDLNFGGLNADATASRSRPVTQNRRLPEDPDIIDLLLHQPSHTGTFNIPSEHISLESGQPGVEQNGFVPFPVDYDMTSYDFGSQAFSTLQEPSTPFLGATNGLLALHINSSPHTSADHQANNNSSPDAEESWPCFQCNPPSSDRINPRIGSDYLHKLEDTLNDQSVWDGDDFFTYLPPVPNGKTVLRVEPVQSSLRDKLMAISQGFLSRARDIHRVMGENTRSGRCNPPAKGNISGFFILPPPLVLQVFLWAYASRVEPYLPCFPTGIISLTQLVNSHDEHLSVLLILLMAAHGAIGIALPEARHFASGLIEICRLSMFDLLEKNVELSSNPVMLRCALLYVHAAAWSGTKWHMDLSAAQLRLFTSMVKHSGMLKARKSSLADMISNTGHEVLWKVWQCEQMHNRLVYSYVALDQELSLFLDREPSFDIGDLRSPSPEGDDIWNARTAETWRVLYDNSHRSGSHPLSGAELFSKFMGEEHVEELSPVELRLLLQPLQTFLYHLNKSATHSLSHSSQRLLHGLLNQLEEARYLLKRWYTIWRSFLNRSDNLSITTNCTMVLFHLISLNSVTYFPDIERLARGEMDVDTFLQSPWGGKRYSKEAHQIWCYSGQVIRHFRRMPNSNRPFWWSGALYRVALCMWVAHLSTRTHGPHTSTPASELEHIAMDTYPLDHPSILRYLRRPEGQPVFSRSDGSPVLLQTSTDAVRHCIVLLKEMKTGSQLDEEIVVRLSRLAERWKS</sequence>
<keyword evidence="2" id="KW-0862">Zinc</keyword>
<dbReference type="GO" id="GO:0000981">
    <property type="term" value="F:DNA-binding transcription factor activity, RNA polymerase II-specific"/>
    <property type="evidence" value="ECO:0007669"/>
    <property type="project" value="InterPro"/>
</dbReference>
<evidence type="ECO:0000256" key="1">
    <source>
        <dbReference type="ARBA" id="ARBA00022723"/>
    </source>
</evidence>
<dbReference type="GO" id="GO:0008270">
    <property type="term" value="F:zinc ion binding"/>
    <property type="evidence" value="ECO:0007669"/>
    <property type="project" value="InterPro"/>
</dbReference>
<dbReference type="InterPro" id="IPR001138">
    <property type="entry name" value="Zn2Cys6_DnaBD"/>
</dbReference>
<accession>A0A1Y1ZHE8</accession>
<dbReference type="PROSITE" id="PS50048">
    <property type="entry name" value="ZN2_CY6_FUNGAL_2"/>
    <property type="match status" value="1"/>
</dbReference>
<evidence type="ECO:0000256" key="4">
    <source>
        <dbReference type="ARBA" id="ARBA00023163"/>
    </source>
</evidence>
<evidence type="ECO:0000259" key="7">
    <source>
        <dbReference type="PROSITE" id="PS50048"/>
    </source>
</evidence>
<dbReference type="InterPro" id="IPR036864">
    <property type="entry name" value="Zn2-C6_fun-type_DNA-bd_sf"/>
</dbReference>
<dbReference type="SUPFAM" id="SSF57701">
    <property type="entry name" value="Zn2/Cys6 DNA-binding domain"/>
    <property type="match status" value="1"/>
</dbReference>
<evidence type="ECO:0000256" key="2">
    <source>
        <dbReference type="ARBA" id="ARBA00022833"/>
    </source>
</evidence>
<comment type="caution">
    <text evidence="8">The sequence shown here is derived from an EMBL/GenBank/DDBJ whole genome shotgun (WGS) entry which is preliminary data.</text>
</comment>